<accession>A0A345IHH1</accession>
<dbReference type="KEGG" id="dwu:DVJ83_08170"/>
<reference evidence="1 2" key="1">
    <citation type="submission" date="2018-07" db="EMBL/GenBank/DDBJ databases">
        <title>Complete Genome and Methylome Analysis of Deinococcus wulumuqiensis NEB 479.</title>
        <authorList>
            <person name="Fomenkov A."/>
            <person name="Luyten Y."/>
            <person name="Vincze T."/>
            <person name="Anton B.P."/>
            <person name="Clark T."/>
            <person name="Roberts R.J."/>
            <person name="Morgan R.D."/>
        </authorList>
    </citation>
    <scope>NUCLEOTIDE SEQUENCE [LARGE SCALE GENOMIC DNA]</scope>
    <source>
        <strain evidence="1 2">NEB 479</strain>
    </source>
</reference>
<sequence>MPGRPKREDYTTNLTAYNKARRVLWQKREKLAVIVGVHAVDGVLVVETTNNGAGAILASKTALIHPDLGGVTWVNGSPLFAQPADHAMLFTQASSQVPQVEDGLNFQRVTLRPKLSVTPIHFDPPTRPNCGEAQGFYDAFGQPTFEGRFIHVKRRDNCGEFVTRFDWLTAPAAR</sequence>
<gene>
    <name evidence="1" type="ORF">DVJ83_08170</name>
</gene>
<dbReference type="AlphaFoldDB" id="A0A345IHH1"/>
<evidence type="ECO:0000313" key="1">
    <source>
        <dbReference type="EMBL" id="AXG99143.1"/>
    </source>
</evidence>
<evidence type="ECO:0000313" key="2">
    <source>
        <dbReference type="Proteomes" id="UP000253744"/>
    </source>
</evidence>
<protein>
    <submittedName>
        <fullName evidence="1">Uncharacterized protein</fullName>
    </submittedName>
</protein>
<name>A0A345IHH1_9DEIO</name>
<dbReference type="Proteomes" id="UP000253744">
    <property type="component" value="Chromosome"/>
</dbReference>
<organism evidence="1 2">
    <name type="scientific">Deinococcus wulumuqiensis</name>
    <dbReference type="NCBI Taxonomy" id="980427"/>
    <lineage>
        <taxon>Bacteria</taxon>
        <taxon>Thermotogati</taxon>
        <taxon>Deinococcota</taxon>
        <taxon>Deinococci</taxon>
        <taxon>Deinococcales</taxon>
        <taxon>Deinococcaceae</taxon>
        <taxon>Deinococcus</taxon>
    </lineage>
</organism>
<proteinExistence type="predicted"/>
<dbReference type="EMBL" id="CP031158">
    <property type="protein sequence ID" value="AXG99143.1"/>
    <property type="molecule type" value="Genomic_DNA"/>
</dbReference>